<proteinExistence type="predicted"/>
<accession>Q47331</accession>
<dbReference type="PIR" id="S70194">
    <property type="entry name" value="S70194"/>
</dbReference>
<dbReference type="EMBL" id="X77617">
    <property type="protein sequence ID" value="CAA54710.1"/>
    <property type="molecule type" value="Genomic_DNA"/>
</dbReference>
<name>Q47331_ECOLX</name>
<evidence type="ECO:0000313" key="2">
    <source>
        <dbReference type="EMBL" id="CAE55822.1"/>
    </source>
</evidence>
<gene>
    <name evidence="1" type="primary">hypothetical ORF</name>
</gene>
<protein>
    <submittedName>
        <fullName evidence="1">Hypothetical ORF protein</fullName>
    </submittedName>
</protein>
<reference evidence="2" key="2">
    <citation type="journal article" date="2004" name="J. Bacteriol.">
        <title>Analysis of the genome structure of the nonpathogenic probiotic Escherichia coli strain Nissle 1917.</title>
        <authorList>
            <person name="Grozdanov L."/>
            <person name="Raasch C."/>
            <person name="Schulze J."/>
            <person name="Sonnenborn U."/>
            <person name="Gottschalk G."/>
            <person name="Hacker J."/>
            <person name="Dobrindt U."/>
        </authorList>
    </citation>
    <scope>NUCLEOTIDE SEQUENCE</scope>
    <source>
        <strain evidence="2">Nissle 1917</strain>
    </source>
</reference>
<evidence type="ECO:0000313" key="1">
    <source>
        <dbReference type="EMBL" id="CAA54710.1"/>
    </source>
</evidence>
<organism evidence="1">
    <name type="scientific">Escherichia coli</name>
    <dbReference type="NCBI Taxonomy" id="562"/>
    <lineage>
        <taxon>Bacteria</taxon>
        <taxon>Pseudomonadati</taxon>
        <taxon>Pseudomonadota</taxon>
        <taxon>Gammaproteobacteria</taxon>
        <taxon>Enterobacterales</taxon>
        <taxon>Enterobacteriaceae</taxon>
        <taxon>Escherichia</taxon>
    </lineage>
</organism>
<sequence>MNSVFPWGGSHIGISRILSCAAVNILPMVEMLGQTRRCCSLHGFKQTKICSSRLGSSILSRRISYRITRCHCFVRCTSGALLREIGASGP</sequence>
<reference evidence="1" key="1">
    <citation type="journal article" date="1995" name="Mol. Microbiol.">
        <title>Region 2 of the Escherichia coli K5 capsule gene cluster encoding proteins for the biosynthesis of the K5 polysaccharide.</title>
        <authorList>
            <person name="Petit C."/>
            <person name="Rigg G."/>
            <person name="Pazzani C."/>
            <person name="Smith A."/>
            <person name="Sieberth V."/>
            <person name="Stevens M."/>
            <person name="Boulnois G."/>
            <person name="Jann K."/>
            <person name="Roberts I.S."/>
        </authorList>
    </citation>
    <scope>NUCLEOTIDE SEQUENCE</scope>
    <source>
        <strain evidence="1">K5</strain>
    </source>
</reference>
<dbReference type="EMBL" id="AJ586888">
    <property type="protein sequence ID" value="CAE55822.1"/>
    <property type="molecule type" value="Genomic_DNA"/>
</dbReference>
<dbReference type="AlphaFoldDB" id="Q47331"/>